<dbReference type="Gramene" id="OMO78553">
    <property type="protein sequence ID" value="OMO78553"/>
    <property type="gene ID" value="CCACVL1_14318"/>
</dbReference>
<dbReference type="OrthoDB" id="689613at2759"/>
<reference evidence="3 4" key="1">
    <citation type="submission" date="2013-09" db="EMBL/GenBank/DDBJ databases">
        <title>Corchorus capsularis genome sequencing.</title>
        <authorList>
            <person name="Alam M."/>
            <person name="Haque M.S."/>
            <person name="Islam M.S."/>
            <person name="Emdad E.M."/>
            <person name="Islam M.M."/>
            <person name="Ahmed B."/>
            <person name="Halim A."/>
            <person name="Hossen Q.M.M."/>
            <person name="Hossain M.Z."/>
            <person name="Ahmed R."/>
            <person name="Khan M.M."/>
            <person name="Islam R."/>
            <person name="Rashid M.M."/>
            <person name="Khan S.A."/>
            <person name="Rahman M.S."/>
            <person name="Alam M."/>
        </authorList>
    </citation>
    <scope>NUCLEOTIDE SEQUENCE [LARGE SCALE GENOMIC DNA]</scope>
    <source>
        <strain evidence="4">cv. CVL-1</strain>
        <tissue evidence="3">Whole seedling</tissue>
    </source>
</reference>
<comment type="caution">
    <text evidence="3">The sequence shown here is derived from an EMBL/GenBank/DDBJ whole genome shotgun (WGS) entry which is preliminary data.</text>
</comment>
<feature type="region of interest" description="Disordered" evidence="1">
    <location>
        <begin position="49"/>
        <end position="79"/>
    </location>
</feature>
<evidence type="ECO:0000313" key="3">
    <source>
        <dbReference type="EMBL" id="OMO78553.1"/>
    </source>
</evidence>
<evidence type="ECO:0000256" key="2">
    <source>
        <dbReference type="SAM" id="SignalP"/>
    </source>
</evidence>
<organism evidence="3 4">
    <name type="scientific">Corchorus capsularis</name>
    <name type="common">Jute</name>
    <dbReference type="NCBI Taxonomy" id="210143"/>
    <lineage>
        <taxon>Eukaryota</taxon>
        <taxon>Viridiplantae</taxon>
        <taxon>Streptophyta</taxon>
        <taxon>Embryophyta</taxon>
        <taxon>Tracheophyta</taxon>
        <taxon>Spermatophyta</taxon>
        <taxon>Magnoliopsida</taxon>
        <taxon>eudicotyledons</taxon>
        <taxon>Gunneridae</taxon>
        <taxon>Pentapetalae</taxon>
        <taxon>rosids</taxon>
        <taxon>malvids</taxon>
        <taxon>Malvales</taxon>
        <taxon>Malvaceae</taxon>
        <taxon>Grewioideae</taxon>
        <taxon>Apeibeae</taxon>
        <taxon>Corchorus</taxon>
    </lineage>
</organism>
<dbReference type="Proteomes" id="UP000188268">
    <property type="component" value="Unassembled WGS sequence"/>
</dbReference>
<feature type="signal peptide" evidence="2">
    <location>
        <begin position="1"/>
        <end position="21"/>
    </location>
</feature>
<dbReference type="PANTHER" id="PTHR34961:SF1">
    <property type="entry name" value="ROOT MERISTEM GROWTH FACTOR 10"/>
    <property type="match status" value="1"/>
</dbReference>
<proteinExistence type="predicted"/>
<keyword evidence="2" id="KW-0732">Signal</keyword>
<dbReference type="EMBL" id="AWWV01010548">
    <property type="protein sequence ID" value="OMO78553.1"/>
    <property type="molecule type" value="Genomic_DNA"/>
</dbReference>
<dbReference type="PANTHER" id="PTHR34961">
    <property type="entry name" value="TRANSMEMBRANE PROTEIN"/>
    <property type="match status" value="1"/>
</dbReference>
<dbReference type="InterPro" id="IPR053313">
    <property type="entry name" value="RGF"/>
</dbReference>
<dbReference type="OMA" id="RVPHNKK"/>
<evidence type="ECO:0000313" key="4">
    <source>
        <dbReference type="Proteomes" id="UP000188268"/>
    </source>
</evidence>
<gene>
    <name evidence="3" type="ORF">CCACVL1_14318</name>
</gene>
<feature type="compositionally biased region" description="Basic and acidic residues" evidence="1">
    <location>
        <begin position="66"/>
        <end position="79"/>
    </location>
</feature>
<accession>A0A1R3I7I2</accession>
<evidence type="ECO:0000256" key="1">
    <source>
        <dbReference type="SAM" id="MobiDB-lite"/>
    </source>
</evidence>
<protein>
    <submittedName>
        <fullName evidence="3">Uncharacterized protein</fullName>
    </submittedName>
</protein>
<feature type="region of interest" description="Disordered" evidence="1">
    <location>
        <begin position="110"/>
        <end position="144"/>
    </location>
</feature>
<name>A0A1R3I7I2_COCAP</name>
<dbReference type="AlphaFoldDB" id="A0A1R3I7I2"/>
<sequence length="144" mass="16029">MSIKSCFLVFLLCLSLHACSARRLRAVDNNKNKLEKELHFSIKNDMKDGFKKNMPTGVAEMTSTSSKEEHGSIKEESIEKLEDAVQTVKKAKGSKGSGAVVVQTNTKKSVVSVSWRVPHRKRGEKHPGFNLDYSPPKTHPPSHN</sequence>
<feature type="chain" id="PRO_5012977948" evidence="2">
    <location>
        <begin position="22"/>
        <end position="144"/>
    </location>
</feature>
<keyword evidence="4" id="KW-1185">Reference proteome</keyword>